<keyword evidence="5" id="KW-1185">Reference proteome</keyword>
<accession>A0ABY8L0J2</accession>
<feature type="chain" id="PRO_5047470472" evidence="2">
    <location>
        <begin position="26"/>
        <end position="828"/>
    </location>
</feature>
<dbReference type="InterPro" id="IPR026444">
    <property type="entry name" value="Secre_tail"/>
</dbReference>
<feature type="signal peptide" evidence="2">
    <location>
        <begin position="1"/>
        <end position="25"/>
    </location>
</feature>
<evidence type="ECO:0000313" key="5">
    <source>
        <dbReference type="Proteomes" id="UP001232001"/>
    </source>
</evidence>
<dbReference type="RefSeq" id="WP_279650872.1">
    <property type="nucleotide sequence ID" value="NZ_CP122539.1"/>
</dbReference>
<gene>
    <name evidence="4" type="ORF">P8625_12980</name>
</gene>
<evidence type="ECO:0000256" key="1">
    <source>
        <dbReference type="ARBA" id="ARBA00022729"/>
    </source>
</evidence>
<evidence type="ECO:0000313" key="4">
    <source>
        <dbReference type="EMBL" id="WGH74979.1"/>
    </source>
</evidence>
<dbReference type="EMBL" id="CP122539">
    <property type="protein sequence ID" value="WGH74979.1"/>
    <property type="molecule type" value="Genomic_DNA"/>
</dbReference>
<dbReference type="Pfam" id="PF18962">
    <property type="entry name" value="Por_Secre_tail"/>
    <property type="match status" value="1"/>
</dbReference>
<protein>
    <submittedName>
        <fullName evidence="4">T9SS type A sorting domain-containing protein</fullName>
    </submittedName>
</protein>
<reference evidence="4 5" key="1">
    <citation type="submission" date="2023-04" db="EMBL/GenBank/DDBJ databases">
        <title>Tenacibaculum tangerinum sp. nov., isolated from sea tidal flat of South Korea.</title>
        <authorList>
            <person name="Lee S.H."/>
            <person name="Kim J.-J."/>
        </authorList>
    </citation>
    <scope>NUCLEOTIDE SEQUENCE [LARGE SCALE GENOMIC DNA]</scope>
    <source>
        <strain evidence="4 5">GRR-S3-23</strain>
    </source>
</reference>
<evidence type="ECO:0000259" key="3">
    <source>
        <dbReference type="Pfam" id="PF18962"/>
    </source>
</evidence>
<keyword evidence="1 2" id="KW-0732">Signal</keyword>
<proteinExistence type="predicted"/>
<dbReference type="NCBIfam" id="TIGR04183">
    <property type="entry name" value="Por_Secre_tail"/>
    <property type="match status" value="1"/>
</dbReference>
<feature type="domain" description="Secretion system C-terminal sorting" evidence="3">
    <location>
        <begin position="758"/>
        <end position="826"/>
    </location>
</feature>
<organism evidence="4 5">
    <name type="scientific">Tenacibaculum tangerinum</name>
    <dbReference type="NCBI Taxonomy" id="3038772"/>
    <lineage>
        <taxon>Bacteria</taxon>
        <taxon>Pseudomonadati</taxon>
        <taxon>Bacteroidota</taxon>
        <taxon>Flavobacteriia</taxon>
        <taxon>Flavobacteriales</taxon>
        <taxon>Flavobacteriaceae</taxon>
        <taxon>Tenacibaculum</taxon>
    </lineage>
</organism>
<sequence length="828" mass="92734">MKKTTLHKSIFIVLCFCLTLSTTYAQLSLISDQNTDFSGAITTVASGNWSNPAIWSTGVVPTGNDDVSVEGNHVVYIDVQGATSGKIVDLCKNLRVQQGAVLQMGHNTENFAKDLRINGSIYCLGTFSSGRNEASETGDGQIYEYNSRIFLKLNQENTYISGSGFFNPKSLNVVSASGGKNLIIDHYNLVIDESLAIKSNYRINATIKQYSYVHIKGNLGFTGSTYQWSSKTAKSDVIIEGVVIANNVSLFTKNPTAGDSSSLTIANNGSLYVQSINEGDSSVVSEAAGFHFNIEQGGLFKLGKGVDFDSVLKENFNFTNNGELRKHYSSTLATKAQITSAIDANDPNKGIDVSHIKDIFGSTHIGGWYNFTDRPYLLEGLDNYKSFGATSVKTTLSAINGKMFSAYPFNHTWPNFKTLKDVAQHQYIDSLFKREHIKTHTFWTTTKNKGDWKKGPDVDHTSYLNEEQQFYDLTKHLLSTYGSMNKTFVYQNWEGDWMLRGGQGVLWEKNPSLIPNDIAWSVEGMARMFRARQRGIERARNEYQSATAKVYHAIEFNKLWWNDNGTRKTMMDDDIPSVISDVVSKTRVDLTSWSAYDGGWTNDENPHGHAMWKGLEIAKYFTTATGELASNFPVQIGEFAINENPPYNQNNDQSVIENRYGRYIGVALGLGIPNFYLWNFYCSGQQGAPDGFTWEKGKQYEADFLYEWMDGKWMIEPDGTWGYAASFLMKQWQDNATEETPEEGEVSEEGEEEDKVLIYPNPTSAIIKFTGLTNDTKISIFDLGGRKVHDFIYEEDGEINVSKLRAGMYIVAIQKPNTAIEIKKLILK</sequence>
<evidence type="ECO:0000256" key="2">
    <source>
        <dbReference type="SAM" id="SignalP"/>
    </source>
</evidence>
<name>A0ABY8L0J2_9FLAO</name>
<dbReference type="Proteomes" id="UP001232001">
    <property type="component" value="Chromosome"/>
</dbReference>